<dbReference type="GO" id="GO:0003676">
    <property type="term" value="F:nucleic acid binding"/>
    <property type="evidence" value="ECO:0007669"/>
    <property type="project" value="InterPro"/>
</dbReference>
<dbReference type="InterPro" id="IPR012337">
    <property type="entry name" value="RNaseH-like_sf"/>
</dbReference>
<comment type="caution">
    <text evidence="4">The sequence shown here is derived from an EMBL/GenBank/DDBJ whole genome shotgun (WGS) entry which is preliminary data.</text>
</comment>
<feature type="compositionally biased region" description="Basic and acidic residues" evidence="1">
    <location>
        <begin position="282"/>
        <end position="293"/>
    </location>
</feature>
<evidence type="ECO:0000259" key="3">
    <source>
        <dbReference type="PROSITE" id="PS00028"/>
    </source>
</evidence>
<feature type="region of interest" description="Disordered" evidence="1">
    <location>
        <begin position="348"/>
        <end position="376"/>
    </location>
</feature>
<gene>
    <name evidence="4" type="ORF">MOQ_002806</name>
</gene>
<dbReference type="InterPro" id="IPR013087">
    <property type="entry name" value="Znf_C2H2_type"/>
</dbReference>
<reference evidence="4 5" key="1">
    <citation type="journal article" date="2012" name="BMC Genomics">
        <title>Comparative genomic analysis of human infective Trypanosoma cruzi lineages with the bat-restricted subspecies T. cruzi marinkellei.</title>
        <authorList>
            <person name="Franzen O."/>
            <person name="Talavera-Lopez C."/>
            <person name="Ochaya S."/>
            <person name="Butler C.E."/>
            <person name="Messenger L.A."/>
            <person name="Lewis M.D."/>
            <person name="Llewellyn M.S."/>
            <person name="Marinkelle C.J."/>
            <person name="Tyler K.M."/>
            <person name="Miles M.A."/>
            <person name="Andersson B."/>
        </authorList>
    </citation>
    <scope>NUCLEOTIDE SEQUENCE [LARGE SCALE GENOMIC DNA]</scope>
    <source>
        <strain evidence="4 5">B7</strain>
    </source>
</reference>
<dbReference type="Proteomes" id="UP000007350">
    <property type="component" value="Unassembled WGS sequence"/>
</dbReference>
<sequence>MERRRVSEGALAPHSHRSCTLATDGGGEIPTPAGAGLLLLSLHLSEMIAKFSINCGARPCSCRTESRALLPALEGLITPRIQHSHKTLLVVTDSRSLLAALNKGPLSQTDWTEDHIRQRLLTLTCAGWFVHLQFCHGHFGAHVNGLADQHATQTMATGQYTEHGIASILHTDLLACFNSQPTNTWHGTICQDIRCYSHCSARPSAPSGKGLIAQEFLDRQELIHLARARCGEAELWGRLYWAVRDSTNQCRFCNILREQSDFVRSNDDPTAPGTHAVPPTTREADASPREGRPSTRRRKESCSRCDAMLLGYTNLIGHCRCFHPAHPPPLPEVKCDFCDMVLSTRSRTAPQSLRTKPRRHPPPPPPPPPCQQAVSAAAGSASLHMHANSPQEALHQLLLECPGTLAVRWRLGTGEDLFAEKLSQWHLLHSRKLLSLLDHVFGTQMPPCSQKCWEEEKKNGLGVGWFIGVGIYIYIYNLWEMSVALKIKKKLWFSVGFYFIYGITRG</sequence>
<dbReference type="EMBL" id="AHKC01009315">
    <property type="protein sequence ID" value="EKF33319.1"/>
    <property type="molecule type" value="Genomic_DNA"/>
</dbReference>
<keyword evidence="5" id="KW-1185">Reference proteome</keyword>
<dbReference type="PROSITE" id="PS00028">
    <property type="entry name" value="ZINC_FINGER_C2H2_1"/>
    <property type="match status" value="1"/>
</dbReference>
<dbReference type="OrthoDB" id="277806at2759"/>
<accession>K2N5Q2</accession>
<proteinExistence type="predicted"/>
<organism evidence="4 5">
    <name type="scientific">Trypanosoma cruzi marinkellei</name>
    <dbReference type="NCBI Taxonomy" id="85056"/>
    <lineage>
        <taxon>Eukaryota</taxon>
        <taxon>Discoba</taxon>
        <taxon>Euglenozoa</taxon>
        <taxon>Kinetoplastea</taxon>
        <taxon>Metakinetoplastina</taxon>
        <taxon>Trypanosomatida</taxon>
        <taxon>Trypanosomatidae</taxon>
        <taxon>Trypanosoma</taxon>
        <taxon>Schizotrypanum</taxon>
    </lineage>
</organism>
<dbReference type="AlphaFoldDB" id="K2N5Q2"/>
<keyword evidence="2" id="KW-0812">Transmembrane</keyword>
<keyword evidence="2" id="KW-0472">Membrane</keyword>
<keyword evidence="2" id="KW-1133">Transmembrane helix</keyword>
<feature type="domain" description="C2H2-type" evidence="3">
    <location>
        <begin position="302"/>
        <end position="323"/>
    </location>
</feature>
<protein>
    <recommendedName>
        <fullName evidence="3">C2H2-type domain-containing protein</fullName>
    </recommendedName>
</protein>
<evidence type="ECO:0000313" key="5">
    <source>
        <dbReference type="Proteomes" id="UP000007350"/>
    </source>
</evidence>
<feature type="region of interest" description="Disordered" evidence="1">
    <location>
        <begin position="264"/>
        <end position="298"/>
    </location>
</feature>
<evidence type="ECO:0000256" key="2">
    <source>
        <dbReference type="SAM" id="Phobius"/>
    </source>
</evidence>
<dbReference type="InterPro" id="IPR036397">
    <property type="entry name" value="RNaseH_sf"/>
</dbReference>
<evidence type="ECO:0000313" key="4">
    <source>
        <dbReference type="EMBL" id="EKF33319.1"/>
    </source>
</evidence>
<name>K2N5Q2_TRYCR</name>
<feature type="region of interest" description="Disordered" evidence="1">
    <location>
        <begin position="1"/>
        <end position="25"/>
    </location>
</feature>
<dbReference type="SUPFAM" id="SSF53098">
    <property type="entry name" value="Ribonuclease H-like"/>
    <property type="match status" value="1"/>
</dbReference>
<dbReference type="Gene3D" id="3.30.420.10">
    <property type="entry name" value="Ribonuclease H-like superfamily/Ribonuclease H"/>
    <property type="match status" value="1"/>
</dbReference>
<evidence type="ECO:0000256" key="1">
    <source>
        <dbReference type="SAM" id="MobiDB-lite"/>
    </source>
</evidence>
<feature type="transmembrane region" description="Helical" evidence="2">
    <location>
        <begin position="460"/>
        <end position="479"/>
    </location>
</feature>